<evidence type="ECO:0000313" key="2">
    <source>
        <dbReference type="Proteomes" id="UP000799424"/>
    </source>
</evidence>
<sequence length="310" mass="35454">MRRLHLVPLRPRFCTKSTRSTCTMCQLQETTYACGHRRKTLFRACDFAQRLAPMPDTRAPSFCLNGLEITREGVSDESCGIGHSNHSAWSELDDFYDCEAAVHSEFECYMRRIRWIETCLDGERPECNWAQIAREGFDVDRLKQQQETTWSQTLPEHLAYVESLLIDISNELQVAGTHTVDALLGYADPNALPELQITLDPDWYPDPSTESPALQIYAQVHHVLRSTVRSNLIRLEELAIVACLDGVGWSLPDDDSEAVERLMACIESRVARPLVGGIQVRQDRWIECWVRTHTGRLDGVEWYDRLDVAE</sequence>
<organism evidence="1 2">
    <name type="scientific">Ophiobolus disseminans</name>
    <dbReference type="NCBI Taxonomy" id="1469910"/>
    <lineage>
        <taxon>Eukaryota</taxon>
        <taxon>Fungi</taxon>
        <taxon>Dikarya</taxon>
        <taxon>Ascomycota</taxon>
        <taxon>Pezizomycotina</taxon>
        <taxon>Dothideomycetes</taxon>
        <taxon>Pleosporomycetidae</taxon>
        <taxon>Pleosporales</taxon>
        <taxon>Pleosporineae</taxon>
        <taxon>Phaeosphaeriaceae</taxon>
        <taxon>Ophiobolus</taxon>
    </lineage>
</organism>
<gene>
    <name evidence="1" type="ORF">CC86DRAFT_174262</name>
</gene>
<dbReference type="AlphaFoldDB" id="A0A6A7AAI1"/>
<evidence type="ECO:0000313" key="1">
    <source>
        <dbReference type="EMBL" id="KAF2829748.1"/>
    </source>
</evidence>
<name>A0A6A7AAI1_9PLEO</name>
<accession>A0A6A7AAI1</accession>
<dbReference type="EMBL" id="MU006220">
    <property type="protein sequence ID" value="KAF2829748.1"/>
    <property type="molecule type" value="Genomic_DNA"/>
</dbReference>
<dbReference type="Proteomes" id="UP000799424">
    <property type="component" value="Unassembled WGS sequence"/>
</dbReference>
<proteinExistence type="predicted"/>
<protein>
    <submittedName>
        <fullName evidence="1">Uncharacterized protein</fullName>
    </submittedName>
</protein>
<dbReference type="OrthoDB" id="3799206at2759"/>
<keyword evidence="2" id="KW-1185">Reference proteome</keyword>
<reference evidence="1" key="1">
    <citation type="journal article" date="2020" name="Stud. Mycol.">
        <title>101 Dothideomycetes genomes: a test case for predicting lifestyles and emergence of pathogens.</title>
        <authorList>
            <person name="Haridas S."/>
            <person name="Albert R."/>
            <person name="Binder M."/>
            <person name="Bloem J."/>
            <person name="Labutti K."/>
            <person name="Salamov A."/>
            <person name="Andreopoulos B."/>
            <person name="Baker S."/>
            <person name="Barry K."/>
            <person name="Bills G."/>
            <person name="Bluhm B."/>
            <person name="Cannon C."/>
            <person name="Castanera R."/>
            <person name="Culley D."/>
            <person name="Daum C."/>
            <person name="Ezra D."/>
            <person name="Gonzalez J."/>
            <person name="Henrissat B."/>
            <person name="Kuo A."/>
            <person name="Liang C."/>
            <person name="Lipzen A."/>
            <person name="Lutzoni F."/>
            <person name="Magnuson J."/>
            <person name="Mondo S."/>
            <person name="Nolan M."/>
            <person name="Ohm R."/>
            <person name="Pangilinan J."/>
            <person name="Park H.-J."/>
            <person name="Ramirez L."/>
            <person name="Alfaro M."/>
            <person name="Sun H."/>
            <person name="Tritt A."/>
            <person name="Yoshinaga Y."/>
            <person name="Zwiers L.-H."/>
            <person name="Turgeon B."/>
            <person name="Goodwin S."/>
            <person name="Spatafora J."/>
            <person name="Crous P."/>
            <person name="Grigoriev I."/>
        </authorList>
    </citation>
    <scope>NUCLEOTIDE SEQUENCE</scope>
    <source>
        <strain evidence="1">CBS 113818</strain>
    </source>
</reference>